<evidence type="ECO:0000313" key="1">
    <source>
        <dbReference type="EMBL" id="CDW45290.1"/>
    </source>
</evidence>
<sequence>MVLKVIFHSCKLVLERFYILDVELRHIVDLGHWNTVVLERFYIVDEERLSIVHVGHWSTLVLERFYIVDEEQICILDAEPVLERFGIAVWVHLSTVDEERFGSFVLG</sequence>
<protein>
    <submittedName>
        <fullName evidence="1">Uncharacterized protein</fullName>
    </submittedName>
</protein>
<proteinExistence type="predicted"/>
<organism evidence="1">
    <name type="scientific">Lepeophtheirus salmonis</name>
    <name type="common">Salmon louse</name>
    <name type="synonym">Caligus salmonis</name>
    <dbReference type="NCBI Taxonomy" id="72036"/>
    <lineage>
        <taxon>Eukaryota</taxon>
        <taxon>Metazoa</taxon>
        <taxon>Ecdysozoa</taxon>
        <taxon>Arthropoda</taxon>
        <taxon>Crustacea</taxon>
        <taxon>Multicrustacea</taxon>
        <taxon>Hexanauplia</taxon>
        <taxon>Copepoda</taxon>
        <taxon>Siphonostomatoida</taxon>
        <taxon>Caligidae</taxon>
        <taxon>Lepeophtheirus</taxon>
    </lineage>
</organism>
<feature type="non-terminal residue" evidence="1">
    <location>
        <position position="107"/>
    </location>
</feature>
<dbReference type="AlphaFoldDB" id="A0A0K2V4P5"/>
<dbReference type="EMBL" id="HACA01027929">
    <property type="protein sequence ID" value="CDW45290.1"/>
    <property type="molecule type" value="Transcribed_RNA"/>
</dbReference>
<name>A0A0K2V4P5_LEPSM</name>
<reference evidence="1" key="1">
    <citation type="submission" date="2014-05" db="EMBL/GenBank/DDBJ databases">
        <authorList>
            <person name="Chronopoulou M."/>
        </authorList>
    </citation>
    <scope>NUCLEOTIDE SEQUENCE</scope>
    <source>
        <tissue evidence="1">Whole organism</tissue>
    </source>
</reference>
<accession>A0A0K2V4P5</accession>